<name>A0A087UCC7_STEMI</name>
<protein>
    <submittedName>
        <fullName evidence="2">Uncharacterized protein</fullName>
    </submittedName>
</protein>
<evidence type="ECO:0000313" key="3">
    <source>
        <dbReference type="Proteomes" id="UP000054359"/>
    </source>
</evidence>
<evidence type="ECO:0000313" key="2">
    <source>
        <dbReference type="EMBL" id="KFM75016.1"/>
    </source>
</evidence>
<dbReference type="EMBL" id="KK119186">
    <property type="protein sequence ID" value="KFM75016.1"/>
    <property type="molecule type" value="Genomic_DNA"/>
</dbReference>
<keyword evidence="3" id="KW-1185">Reference proteome</keyword>
<evidence type="ECO:0000256" key="1">
    <source>
        <dbReference type="SAM" id="MobiDB-lite"/>
    </source>
</evidence>
<proteinExistence type="predicted"/>
<dbReference type="Proteomes" id="UP000054359">
    <property type="component" value="Unassembled WGS sequence"/>
</dbReference>
<accession>A0A087UCC7</accession>
<feature type="region of interest" description="Disordered" evidence="1">
    <location>
        <begin position="40"/>
        <end position="76"/>
    </location>
</feature>
<dbReference type="AlphaFoldDB" id="A0A087UCC7"/>
<gene>
    <name evidence="2" type="ORF">X975_26761</name>
</gene>
<reference evidence="2 3" key="1">
    <citation type="submission" date="2013-11" db="EMBL/GenBank/DDBJ databases">
        <title>Genome sequencing of Stegodyphus mimosarum.</title>
        <authorList>
            <person name="Bechsgaard J."/>
        </authorList>
    </citation>
    <scope>NUCLEOTIDE SEQUENCE [LARGE SCALE GENOMIC DNA]</scope>
</reference>
<feature type="non-terminal residue" evidence="2">
    <location>
        <position position="76"/>
    </location>
</feature>
<organism evidence="2 3">
    <name type="scientific">Stegodyphus mimosarum</name>
    <name type="common">African social velvet spider</name>
    <dbReference type="NCBI Taxonomy" id="407821"/>
    <lineage>
        <taxon>Eukaryota</taxon>
        <taxon>Metazoa</taxon>
        <taxon>Ecdysozoa</taxon>
        <taxon>Arthropoda</taxon>
        <taxon>Chelicerata</taxon>
        <taxon>Arachnida</taxon>
        <taxon>Araneae</taxon>
        <taxon>Araneomorphae</taxon>
        <taxon>Entelegynae</taxon>
        <taxon>Eresoidea</taxon>
        <taxon>Eresidae</taxon>
        <taxon>Stegodyphus</taxon>
    </lineage>
</organism>
<sequence>MKIECPACFTKRRKRTWMFSLTPCYGGPVDDIEQRKAKLPMEKENSNPPKDSIKLPNGPFLKNNLLSLPNGKQKKN</sequence>